<feature type="transmembrane region" description="Helical" evidence="1">
    <location>
        <begin position="75"/>
        <end position="93"/>
    </location>
</feature>
<keyword evidence="1" id="KW-0472">Membrane</keyword>
<dbReference type="eggNOG" id="COG3859">
    <property type="taxonomic scope" value="Bacteria"/>
</dbReference>
<name>E6MFW9_9FIRM</name>
<feature type="transmembrane region" description="Helical" evidence="1">
    <location>
        <begin position="50"/>
        <end position="69"/>
    </location>
</feature>
<feature type="transmembrane region" description="Helical" evidence="1">
    <location>
        <begin position="123"/>
        <end position="141"/>
    </location>
</feature>
<dbReference type="GO" id="GO:0015234">
    <property type="term" value="F:thiamine transmembrane transporter activity"/>
    <property type="evidence" value="ECO:0007669"/>
    <property type="project" value="InterPro"/>
</dbReference>
<dbReference type="RefSeq" id="WP_006598304.1">
    <property type="nucleotide sequence ID" value="NZ_GL622359.1"/>
</dbReference>
<dbReference type="AlphaFoldDB" id="E6MFW9"/>
<feature type="transmembrane region" description="Helical" evidence="1">
    <location>
        <begin position="150"/>
        <end position="172"/>
    </location>
</feature>
<evidence type="ECO:0000313" key="3">
    <source>
        <dbReference type="Proteomes" id="UP000004754"/>
    </source>
</evidence>
<sequence length="225" mass="24388">MFKNLQGFFEAGIGKAAIVAAVVVLLALLSLMDRGHRDEGGNSRPLDVRALTISALMIAMAMVLSQVRLFKMPQGGSVTAFSMLPIALCAYLFGTKRGIMAGVCLGLINLMFDPYVIHPAQLLIDYILAFGALGIGGLVRYQKNGLIKGYLLGIFGRYICAVASGVIFFGAYAPQRFNAWTWSLWYNLTYIAAEGAITVIVLCIPAVKRLFERAQKQVEAPDSVS</sequence>
<dbReference type="Proteomes" id="UP000004754">
    <property type="component" value="Unassembled WGS sequence"/>
</dbReference>
<feature type="transmembrane region" description="Helical" evidence="1">
    <location>
        <begin position="12"/>
        <end position="29"/>
    </location>
</feature>
<dbReference type="Pfam" id="PF09515">
    <property type="entry name" value="Thia_YuaJ"/>
    <property type="match status" value="1"/>
</dbReference>
<evidence type="ECO:0000313" key="2">
    <source>
        <dbReference type="EMBL" id="EFV02114.1"/>
    </source>
</evidence>
<dbReference type="OrthoDB" id="9795813at2"/>
<gene>
    <name evidence="2" type="ORF">HMP0721_0880</name>
</gene>
<dbReference type="NCBIfam" id="TIGR02357">
    <property type="entry name" value="ECF_ThiT_YuaJ"/>
    <property type="match status" value="1"/>
</dbReference>
<keyword evidence="1" id="KW-0812">Transmembrane</keyword>
<keyword evidence="1" id="KW-1133">Transmembrane helix</keyword>
<protein>
    <submittedName>
        <fullName evidence="2">Putative proton-coupled thiamine transporter YuaJ</fullName>
    </submittedName>
</protein>
<accession>E6MFW9</accession>
<organism evidence="2 3">
    <name type="scientific">Pseudoramibacter alactolyticus ATCC 23263</name>
    <dbReference type="NCBI Taxonomy" id="887929"/>
    <lineage>
        <taxon>Bacteria</taxon>
        <taxon>Bacillati</taxon>
        <taxon>Bacillota</taxon>
        <taxon>Clostridia</taxon>
        <taxon>Eubacteriales</taxon>
        <taxon>Eubacteriaceae</taxon>
        <taxon>Pseudoramibacter</taxon>
    </lineage>
</organism>
<evidence type="ECO:0000256" key="1">
    <source>
        <dbReference type="SAM" id="Phobius"/>
    </source>
</evidence>
<proteinExistence type="predicted"/>
<feature type="transmembrane region" description="Helical" evidence="1">
    <location>
        <begin position="184"/>
        <end position="207"/>
    </location>
</feature>
<dbReference type="EMBL" id="AEQN01000014">
    <property type="protein sequence ID" value="EFV02114.1"/>
    <property type="molecule type" value="Genomic_DNA"/>
</dbReference>
<dbReference type="InterPro" id="IPR012651">
    <property type="entry name" value="Thia_Transptr_ThiT"/>
</dbReference>
<dbReference type="Gene3D" id="1.10.1760.20">
    <property type="match status" value="1"/>
</dbReference>
<keyword evidence="3" id="KW-1185">Reference proteome</keyword>
<comment type="caution">
    <text evidence="2">The sequence shown here is derived from an EMBL/GenBank/DDBJ whole genome shotgun (WGS) entry which is preliminary data.</text>
</comment>
<reference evidence="2 3" key="1">
    <citation type="submission" date="2010-12" db="EMBL/GenBank/DDBJ databases">
        <authorList>
            <person name="Muzny D."/>
            <person name="Qin X."/>
            <person name="Deng J."/>
            <person name="Jiang H."/>
            <person name="Liu Y."/>
            <person name="Qu J."/>
            <person name="Song X.-Z."/>
            <person name="Zhang L."/>
            <person name="Thornton R."/>
            <person name="Coyle M."/>
            <person name="Francisco L."/>
            <person name="Jackson L."/>
            <person name="Javaid M."/>
            <person name="Korchina V."/>
            <person name="Kovar C."/>
            <person name="Mata R."/>
            <person name="Mathew T."/>
            <person name="Ngo R."/>
            <person name="Nguyen L."/>
            <person name="Nguyen N."/>
            <person name="Okwuonu G."/>
            <person name="Ongeri F."/>
            <person name="Pham C."/>
            <person name="Simmons D."/>
            <person name="Wilczek-Boney K."/>
            <person name="Hale W."/>
            <person name="Jakkamsetti A."/>
            <person name="Pham P."/>
            <person name="Ruth R."/>
            <person name="San Lucas F."/>
            <person name="Warren J."/>
            <person name="Zhang J."/>
            <person name="Zhao Z."/>
            <person name="Zhou C."/>
            <person name="Zhu D."/>
            <person name="Lee S."/>
            <person name="Bess C."/>
            <person name="Blankenburg K."/>
            <person name="Forbes L."/>
            <person name="Fu Q."/>
            <person name="Gubbala S."/>
            <person name="Hirani K."/>
            <person name="Jayaseelan J.C."/>
            <person name="Lara F."/>
            <person name="Munidasa M."/>
            <person name="Palculict T."/>
            <person name="Patil S."/>
            <person name="Pu L.-L."/>
            <person name="Saada N."/>
            <person name="Tang L."/>
            <person name="Weissenberger G."/>
            <person name="Zhu Y."/>
            <person name="Hemphill L."/>
            <person name="Shang Y."/>
            <person name="Youmans B."/>
            <person name="Ayvaz T."/>
            <person name="Ross M."/>
            <person name="Santibanez J."/>
            <person name="Aqrawi P."/>
            <person name="Gross S."/>
            <person name="Joshi V."/>
            <person name="Fowler G."/>
            <person name="Nazareth L."/>
            <person name="Reid J."/>
            <person name="Worley K."/>
            <person name="Petrosino J."/>
            <person name="Highlander S."/>
            <person name="Gibbs R."/>
        </authorList>
    </citation>
    <scope>NUCLEOTIDE SEQUENCE [LARGE SCALE GENOMIC DNA]</scope>
    <source>
        <strain evidence="2 3">ATCC 23263</strain>
    </source>
</reference>
<dbReference type="HOGENOM" id="CLU_090959_0_0_9"/>
<dbReference type="STRING" id="887929.HMP0721_0880"/>
<dbReference type="GO" id="GO:0005886">
    <property type="term" value="C:plasma membrane"/>
    <property type="evidence" value="ECO:0007669"/>
    <property type="project" value="InterPro"/>
</dbReference>